<keyword evidence="3" id="KW-1185">Reference proteome</keyword>
<dbReference type="PANTHER" id="PTHR33053">
    <property type="entry name" value="PROTEIN, PUTATIVE-RELATED"/>
    <property type="match status" value="1"/>
</dbReference>
<feature type="compositionally biased region" description="Basic and acidic residues" evidence="1">
    <location>
        <begin position="676"/>
        <end position="703"/>
    </location>
</feature>
<accession>A0ABR3N8E9</accession>
<gene>
    <name evidence="2" type="ORF">QQF64_028857</name>
</gene>
<dbReference type="Proteomes" id="UP001558613">
    <property type="component" value="Unassembled WGS sequence"/>
</dbReference>
<proteinExistence type="predicted"/>
<feature type="region of interest" description="Disordered" evidence="1">
    <location>
        <begin position="621"/>
        <end position="644"/>
    </location>
</feature>
<comment type="caution">
    <text evidence="2">The sequence shown here is derived from an EMBL/GenBank/DDBJ whole genome shotgun (WGS) entry which is preliminary data.</text>
</comment>
<feature type="compositionally biased region" description="Basic and acidic residues" evidence="1">
    <location>
        <begin position="773"/>
        <end position="797"/>
    </location>
</feature>
<evidence type="ECO:0000313" key="3">
    <source>
        <dbReference type="Proteomes" id="UP001558613"/>
    </source>
</evidence>
<evidence type="ECO:0008006" key="4">
    <source>
        <dbReference type="Google" id="ProtNLM"/>
    </source>
</evidence>
<name>A0ABR3N8E9_9TELE</name>
<reference evidence="2 3" key="1">
    <citation type="submission" date="2023-09" db="EMBL/GenBank/DDBJ databases">
        <authorList>
            <person name="Wang M."/>
        </authorList>
    </citation>
    <scope>NUCLEOTIDE SEQUENCE [LARGE SCALE GENOMIC DNA]</scope>
    <source>
        <strain evidence="2">GT-2023</strain>
        <tissue evidence="2">Liver</tissue>
    </source>
</reference>
<feature type="region of interest" description="Disordered" evidence="1">
    <location>
        <begin position="656"/>
        <end position="703"/>
    </location>
</feature>
<organism evidence="2 3">
    <name type="scientific">Cirrhinus molitorella</name>
    <name type="common">mud carp</name>
    <dbReference type="NCBI Taxonomy" id="172907"/>
    <lineage>
        <taxon>Eukaryota</taxon>
        <taxon>Metazoa</taxon>
        <taxon>Chordata</taxon>
        <taxon>Craniata</taxon>
        <taxon>Vertebrata</taxon>
        <taxon>Euteleostomi</taxon>
        <taxon>Actinopterygii</taxon>
        <taxon>Neopterygii</taxon>
        <taxon>Teleostei</taxon>
        <taxon>Ostariophysi</taxon>
        <taxon>Cypriniformes</taxon>
        <taxon>Cyprinidae</taxon>
        <taxon>Labeoninae</taxon>
        <taxon>Labeonini</taxon>
        <taxon>Cirrhinus</taxon>
    </lineage>
</organism>
<protein>
    <recommendedName>
        <fullName evidence="4">Transposase domain-containing protein</fullName>
    </recommendedName>
</protein>
<feature type="compositionally biased region" description="Basic and acidic residues" evidence="1">
    <location>
        <begin position="37"/>
        <end position="46"/>
    </location>
</feature>
<feature type="region of interest" description="Disordered" evidence="1">
    <location>
        <begin position="28"/>
        <end position="55"/>
    </location>
</feature>
<evidence type="ECO:0000256" key="1">
    <source>
        <dbReference type="SAM" id="MobiDB-lite"/>
    </source>
</evidence>
<dbReference type="PANTHER" id="PTHR33053:SF24">
    <property type="entry name" value="TRANSPOSASE DOMAIN-CONTAINING PROTEIN"/>
    <property type="match status" value="1"/>
</dbReference>
<dbReference type="EMBL" id="JAYMGO010000006">
    <property type="protein sequence ID" value="KAL1272995.1"/>
    <property type="molecule type" value="Genomic_DNA"/>
</dbReference>
<sequence length="914" mass="104953">MDWETKFKALKRQQQRARRKSKKIILALQKQNENNSDTEHSSRELEYSSDDSGNMLDVVEPHQIEDSQEQYSSESQRNTITNMQDQVLWDEIDRLNDFMDVSSDSDTEVALSLEKKLAEWALQFNITLTSLTHLLKILREHGVDVPADGRTLLKTPRSGSLKITEKSGGKYTYLGIKEGIKHTLSEQDTSKYDHFEISLNIDGLPIFKSVNLTMWPLQCAVVNIDEVKSNPFIVALYSGAKKPEDLEFLRDCMEELQELKDTGFNGKRVILKNIICDAPARALIKGIAQFNGRYGCDFCDVKGVHESKMLFLYKGNLRTNESFRQKTNPEHHKTDSILLNLDIDMVRQFPIDPMHCVDLGVTKRLLVLWKEGPLAHRLSAVQLSIITNFHRAIRRNIPADFNRKPRGLDELKHWKATEFRTFLLYTGPVILKYVLDKEKYIHFLSLSIGMYILYSENLIEHRGYADELLTYFVEKAYKFENNMGQIKRFVRGPGDPLIQVANRLAERQAISSSKKSNVNCGMPKTKECYRMTNDSWIFDDKGTLKCRWTSSLSNIKNNSPPNPNWKVYDIVKIIGPSTGDYDQANKYISDYTTGVSAAEDSVTYSVTDPAVVELPKKRKKKKKLCDESDLNSETSSCEDDINMKKSGTELKQSGLKTRNVPLPRPPVYHDTLQRTVKKDVDDPKSAASSEFHDLQQHHMTSKELPEVQKRIPDDVHLKKSRNPMKRVGLKTKIVQLANLPISHGDCLDEMTESPDKSYFNSGQPYPASLGNVAKHDDDHPKSSASSEKEPKEPKSKVTMEKLFDLNTKILQHIQMLEERQTTIMNDLAKIKAVLIKKADEDTCKELFKQQKCSSFETFEAFCQKLEEDKNYRELYVNSHPYPWQLQYRERWEEGVATCASDMFEKMCQVFSNAQ</sequence>
<evidence type="ECO:0000313" key="2">
    <source>
        <dbReference type="EMBL" id="KAL1272995.1"/>
    </source>
</evidence>
<feature type="region of interest" description="Disordered" evidence="1">
    <location>
        <begin position="752"/>
        <end position="797"/>
    </location>
</feature>